<gene>
    <name evidence="4" type="ORF">METZ01_LOCUS106099</name>
</gene>
<sequence length="264" mass="30036">MTDTQTAPRLKVYWQPGCSSCLKTKEFLLENGVEFESINVLEDETGFRDLEALGLRLVPVVARGSDWANGAVFRDVARIAGFKWQPHDMLAPGEIVIRTKTILTAAGRYLAQIPEAQLDTMLPHRPRSYRQLSYHIFQIPQVFLDHVENDEPYTYEALISQLPADINTRDDLMHYARSVQGRLSRWWAAKGTSTDFNQPGNVYYGEVSLHEVLERTAWHSGQHSRQLMLALETIGIEPDGPLHASDFSGLPMPRNAWDNEKNWS</sequence>
<name>A0A381WL65_9ZZZZ</name>
<dbReference type="Gene3D" id="3.40.30.10">
    <property type="entry name" value="Glutaredoxin"/>
    <property type="match status" value="1"/>
</dbReference>
<dbReference type="InterPro" id="IPR036249">
    <property type="entry name" value="Thioredoxin-like_sf"/>
</dbReference>
<dbReference type="CDD" id="cd02976">
    <property type="entry name" value="NrdH"/>
    <property type="match status" value="1"/>
</dbReference>
<reference evidence="4" key="1">
    <citation type="submission" date="2018-05" db="EMBL/GenBank/DDBJ databases">
        <authorList>
            <person name="Lanie J.A."/>
            <person name="Ng W.-L."/>
            <person name="Kazmierczak K.M."/>
            <person name="Andrzejewski T.M."/>
            <person name="Davidsen T.M."/>
            <person name="Wayne K.J."/>
            <person name="Tettelin H."/>
            <person name="Glass J.I."/>
            <person name="Rusch D."/>
            <person name="Podicherti R."/>
            <person name="Tsui H.-C.T."/>
            <person name="Winkler M.E."/>
        </authorList>
    </citation>
    <scope>NUCLEOTIDE SEQUENCE</scope>
</reference>
<feature type="region of interest" description="Disordered" evidence="1">
    <location>
        <begin position="245"/>
        <end position="264"/>
    </location>
</feature>
<dbReference type="Gene3D" id="1.20.120.450">
    <property type="entry name" value="dinb family like domain"/>
    <property type="match status" value="1"/>
</dbReference>
<accession>A0A381WL65</accession>
<evidence type="ECO:0000259" key="2">
    <source>
        <dbReference type="Pfam" id="PF00462"/>
    </source>
</evidence>
<evidence type="ECO:0000313" key="4">
    <source>
        <dbReference type="EMBL" id="SVA53245.1"/>
    </source>
</evidence>
<dbReference type="PROSITE" id="PS51354">
    <property type="entry name" value="GLUTAREDOXIN_2"/>
    <property type="match status" value="1"/>
</dbReference>
<dbReference type="InterPro" id="IPR034660">
    <property type="entry name" value="DinB/YfiT-like"/>
</dbReference>
<feature type="domain" description="DinB-like" evidence="3">
    <location>
        <begin position="109"/>
        <end position="227"/>
    </location>
</feature>
<dbReference type="EMBL" id="UINC01012158">
    <property type="protein sequence ID" value="SVA53245.1"/>
    <property type="molecule type" value="Genomic_DNA"/>
</dbReference>
<dbReference type="Pfam" id="PF00462">
    <property type="entry name" value="Glutaredoxin"/>
    <property type="match status" value="1"/>
</dbReference>
<dbReference type="InterPro" id="IPR002109">
    <property type="entry name" value="Glutaredoxin"/>
</dbReference>
<dbReference type="InterPro" id="IPR024775">
    <property type="entry name" value="DinB-like"/>
</dbReference>
<dbReference type="AlphaFoldDB" id="A0A381WL65"/>
<feature type="domain" description="Glutaredoxin" evidence="2">
    <location>
        <begin position="11"/>
        <end position="62"/>
    </location>
</feature>
<proteinExistence type="predicted"/>
<dbReference type="SUPFAM" id="SSF109854">
    <property type="entry name" value="DinB/YfiT-like putative metalloenzymes"/>
    <property type="match status" value="1"/>
</dbReference>
<dbReference type="Pfam" id="PF12867">
    <property type="entry name" value="DinB_2"/>
    <property type="match status" value="1"/>
</dbReference>
<dbReference type="SUPFAM" id="SSF52833">
    <property type="entry name" value="Thioredoxin-like"/>
    <property type="match status" value="1"/>
</dbReference>
<evidence type="ECO:0000259" key="3">
    <source>
        <dbReference type="Pfam" id="PF12867"/>
    </source>
</evidence>
<organism evidence="4">
    <name type="scientific">marine metagenome</name>
    <dbReference type="NCBI Taxonomy" id="408172"/>
    <lineage>
        <taxon>unclassified sequences</taxon>
        <taxon>metagenomes</taxon>
        <taxon>ecological metagenomes</taxon>
    </lineage>
</organism>
<protein>
    <submittedName>
        <fullName evidence="4">Uncharacterized protein</fullName>
    </submittedName>
</protein>
<evidence type="ECO:0000256" key="1">
    <source>
        <dbReference type="SAM" id="MobiDB-lite"/>
    </source>
</evidence>